<evidence type="ECO:0000256" key="3">
    <source>
        <dbReference type="ARBA" id="ARBA00023098"/>
    </source>
</evidence>
<evidence type="ECO:0000256" key="2">
    <source>
        <dbReference type="ARBA" id="ARBA00022963"/>
    </source>
</evidence>
<keyword evidence="2 4" id="KW-0442">Lipid degradation</keyword>
<feature type="short sequence motif" description="GXGXXG" evidence="4">
    <location>
        <begin position="42"/>
        <end position="47"/>
    </location>
</feature>
<dbReference type="SUPFAM" id="SSF52151">
    <property type="entry name" value="FabD/lysophospholipase-like"/>
    <property type="match status" value="1"/>
</dbReference>
<dbReference type="EMBL" id="ML996081">
    <property type="protein sequence ID" value="KAF2157432.1"/>
    <property type="molecule type" value="Genomic_DNA"/>
</dbReference>
<feature type="active site" description="Proton acceptor" evidence="4">
    <location>
        <position position="258"/>
    </location>
</feature>
<dbReference type="InterPro" id="IPR002641">
    <property type="entry name" value="PNPLA_dom"/>
</dbReference>
<organism evidence="6 7">
    <name type="scientific">Myriangium duriaei CBS 260.36</name>
    <dbReference type="NCBI Taxonomy" id="1168546"/>
    <lineage>
        <taxon>Eukaryota</taxon>
        <taxon>Fungi</taxon>
        <taxon>Dikarya</taxon>
        <taxon>Ascomycota</taxon>
        <taxon>Pezizomycotina</taxon>
        <taxon>Dothideomycetes</taxon>
        <taxon>Dothideomycetidae</taxon>
        <taxon>Myriangiales</taxon>
        <taxon>Myriangiaceae</taxon>
        <taxon>Myriangium</taxon>
    </lineage>
</organism>
<dbReference type="AlphaFoldDB" id="A0A9P4J8S2"/>
<dbReference type="InterPro" id="IPR016035">
    <property type="entry name" value="Acyl_Trfase/lysoPLipase"/>
</dbReference>
<dbReference type="PANTHER" id="PTHR24185:SF1">
    <property type="entry name" value="CALCIUM-INDEPENDENT PHOSPHOLIPASE A2-GAMMA"/>
    <property type="match status" value="1"/>
</dbReference>
<feature type="short sequence motif" description="DGA/G" evidence="4">
    <location>
        <begin position="258"/>
        <end position="260"/>
    </location>
</feature>
<keyword evidence="1 4" id="KW-0378">Hydrolase</keyword>
<keyword evidence="3 4" id="KW-0443">Lipid metabolism</keyword>
<feature type="active site" description="Nucleophile" evidence="4">
    <location>
        <position position="97"/>
    </location>
</feature>
<dbReference type="Proteomes" id="UP000799439">
    <property type="component" value="Unassembled WGS sequence"/>
</dbReference>
<sequence>MSHSPTPAPSIISSINTPRDQFREWVCDVKEPWDPCILALDGGGIRGFSSALILKELMHQIYLQEHELEAEEPTGDIPQSEDDLLPCHYFDFMYGTSTGGLIAVMLARLRMSIGECLQQYRLVGDKLFGHRRTIIPFMTKYRSEPLVKAVKELRNDSMLAGPAQWDEPEQPPWDPNEPRVCQSCCLTAIHNGSVQKAHLLRSYPHSYRPERMQSFATAYNNGADDLEIWQVTRATSAAPFYFDMLEAVVEGEMRGHKDGGIRENNPAVAAWDEYASMYHPNMAPALLLSIGTGRTNTPPDGFMSALPWPWGHIKIFRKIAENISVIPNLLVKYTESEGKHTEMLRYAKGENTWYKRLNVSSGMDNMSLDSWVRGDYQDEKNVPGGASLTRMQEATDAYLSREVDRQFETFNSPKDMIKHSAEKLVRVRRARKKLGGPRWDYFIGEGLSERMAAQTAARAAAEEAVQAARMAAPLSG</sequence>
<dbReference type="PANTHER" id="PTHR24185">
    <property type="entry name" value="CALCIUM-INDEPENDENT PHOSPHOLIPASE A2-GAMMA"/>
    <property type="match status" value="1"/>
</dbReference>
<dbReference type="GO" id="GO:0016042">
    <property type="term" value="P:lipid catabolic process"/>
    <property type="evidence" value="ECO:0007669"/>
    <property type="project" value="UniProtKB-UniRule"/>
</dbReference>
<evidence type="ECO:0000259" key="5">
    <source>
        <dbReference type="PROSITE" id="PS51635"/>
    </source>
</evidence>
<reference evidence="6" key="1">
    <citation type="journal article" date="2020" name="Stud. Mycol.">
        <title>101 Dothideomycetes genomes: a test case for predicting lifestyles and emergence of pathogens.</title>
        <authorList>
            <person name="Haridas S."/>
            <person name="Albert R."/>
            <person name="Binder M."/>
            <person name="Bloem J."/>
            <person name="Labutti K."/>
            <person name="Salamov A."/>
            <person name="Andreopoulos B."/>
            <person name="Baker S."/>
            <person name="Barry K."/>
            <person name="Bills G."/>
            <person name="Bluhm B."/>
            <person name="Cannon C."/>
            <person name="Castanera R."/>
            <person name="Culley D."/>
            <person name="Daum C."/>
            <person name="Ezra D."/>
            <person name="Gonzalez J."/>
            <person name="Henrissat B."/>
            <person name="Kuo A."/>
            <person name="Liang C."/>
            <person name="Lipzen A."/>
            <person name="Lutzoni F."/>
            <person name="Magnuson J."/>
            <person name="Mondo S."/>
            <person name="Nolan M."/>
            <person name="Ohm R."/>
            <person name="Pangilinan J."/>
            <person name="Park H.-J."/>
            <person name="Ramirez L."/>
            <person name="Alfaro M."/>
            <person name="Sun H."/>
            <person name="Tritt A."/>
            <person name="Yoshinaga Y."/>
            <person name="Zwiers L.-H."/>
            <person name="Turgeon B."/>
            <person name="Goodwin S."/>
            <person name="Spatafora J."/>
            <person name="Crous P."/>
            <person name="Grigoriev I."/>
        </authorList>
    </citation>
    <scope>NUCLEOTIDE SEQUENCE</scope>
    <source>
        <strain evidence="6">CBS 260.36</strain>
    </source>
</reference>
<feature type="short sequence motif" description="GXSXG" evidence="4">
    <location>
        <begin position="95"/>
        <end position="99"/>
    </location>
</feature>
<dbReference type="GO" id="GO:0019369">
    <property type="term" value="P:arachidonate metabolic process"/>
    <property type="evidence" value="ECO:0007669"/>
    <property type="project" value="TreeGrafter"/>
</dbReference>
<proteinExistence type="predicted"/>
<dbReference type="OrthoDB" id="626167at2759"/>
<accession>A0A9P4J8S2</accession>
<dbReference type="PROSITE" id="PS51635">
    <property type="entry name" value="PNPLA"/>
    <property type="match status" value="1"/>
</dbReference>
<dbReference type="GO" id="GO:0047499">
    <property type="term" value="F:calcium-independent phospholipase A2 activity"/>
    <property type="evidence" value="ECO:0007669"/>
    <property type="project" value="TreeGrafter"/>
</dbReference>
<evidence type="ECO:0000256" key="4">
    <source>
        <dbReference type="PROSITE-ProRule" id="PRU01161"/>
    </source>
</evidence>
<dbReference type="GO" id="GO:0046486">
    <property type="term" value="P:glycerolipid metabolic process"/>
    <property type="evidence" value="ECO:0007669"/>
    <property type="project" value="UniProtKB-ARBA"/>
</dbReference>
<name>A0A9P4J8S2_9PEZI</name>
<evidence type="ECO:0000313" key="6">
    <source>
        <dbReference type="EMBL" id="KAF2157432.1"/>
    </source>
</evidence>
<comment type="caution">
    <text evidence="6">The sequence shown here is derived from an EMBL/GenBank/DDBJ whole genome shotgun (WGS) entry which is preliminary data.</text>
</comment>
<dbReference type="Pfam" id="PF01734">
    <property type="entry name" value="Patatin"/>
    <property type="match status" value="1"/>
</dbReference>
<protein>
    <submittedName>
        <fullName evidence="6">FabD/lysophospholipase-like protein</fullName>
    </submittedName>
</protein>
<keyword evidence="7" id="KW-1185">Reference proteome</keyword>
<gene>
    <name evidence="6" type="ORF">K461DRAFT_284049</name>
</gene>
<dbReference type="GO" id="GO:0016020">
    <property type="term" value="C:membrane"/>
    <property type="evidence" value="ECO:0007669"/>
    <property type="project" value="TreeGrafter"/>
</dbReference>
<evidence type="ECO:0000256" key="1">
    <source>
        <dbReference type="ARBA" id="ARBA00022801"/>
    </source>
</evidence>
<dbReference type="Gene3D" id="3.40.1090.10">
    <property type="entry name" value="Cytosolic phospholipase A2 catalytic domain"/>
    <property type="match status" value="1"/>
</dbReference>
<evidence type="ECO:0000313" key="7">
    <source>
        <dbReference type="Proteomes" id="UP000799439"/>
    </source>
</evidence>
<feature type="domain" description="PNPLA" evidence="5">
    <location>
        <begin position="38"/>
        <end position="271"/>
    </location>
</feature>